<dbReference type="Gene3D" id="3.40.50.720">
    <property type="entry name" value="NAD(P)-binding Rossmann-like Domain"/>
    <property type="match status" value="1"/>
</dbReference>
<reference evidence="4" key="1">
    <citation type="submission" date="2020-05" db="UniProtKB">
        <authorList>
            <consortium name="EnsemblMetazoa"/>
        </authorList>
    </citation>
    <scope>IDENTIFICATION</scope>
    <source>
        <strain evidence="4">BB02</strain>
    </source>
</reference>
<organism evidence="4 5">
    <name type="scientific">Biomphalaria glabrata</name>
    <name type="common">Bloodfluke planorb</name>
    <name type="synonym">Freshwater snail</name>
    <dbReference type="NCBI Taxonomy" id="6526"/>
    <lineage>
        <taxon>Eukaryota</taxon>
        <taxon>Metazoa</taxon>
        <taxon>Spiralia</taxon>
        <taxon>Lophotrochozoa</taxon>
        <taxon>Mollusca</taxon>
        <taxon>Gastropoda</taxon>
        <taxon>Heterobranchia</taxon>
        <taxon>Euthyneura</taxon>
        <taxon>Panpulmonata</taxon>
        <taxon>Hygrophila</taxon>
        <taxon>Lymnaeoidea</taxon>
        <taxon>Planorbidae</taxon>
        <taxon>Biomphalaria</taxon>
    </lineage>
</organism>
<dbReference type="VEuPathDB" id="VectorBase:BGLAX_050715"/>
<proteinExistence type="inferred from homology"/>
<dbReference type="InterPro" id="IPR036291">
    <property type="entry name" value="NAD(P)-bd_dom_sf"/>
</dbReference>
<evidence type="ECO:0000256" key="2">
    <source>
        <dbReference type="ARBA" id="ARBA00022857"/>
    </source>
</evidence>
<dbReference type="EnsemblMetazoa" id="BGLB037169-RA">
    <property type="protein sequence ID" value="BGLB037169-PA"/>
    <property type="gene ID" value="BGLB037169"/>
</dbReference>
<keyword evidence="3" id="KW-0560">Oxidoreductase</keyword>
<dbReference type="PANTHER" id="PTHR43963:SF4">
    <property type="entry name" value="CARBONYL REDUCTASE (NADPH)"/>
    <property type="match status" value="1"/>
</dbReference>
<evidence type="ECO:0000256" key="1">
    <source>
        <dbReference type="ARBA" id="ARBA00006484"/>
    </source>
</evidence>
<protein>
    <submittedName>
        <fullName evidence="4">Uncharacterized protein</fullName>
    </submittedName>
</protein>
<dbReference type="KEGG" id="bgt:106063808"/>
<evidence type="ECO:0000256" key="3">
    <source>
        <dbReference type="ARBA" id="ARBA00023002"/>
    </source>
</evidence>
<name>A0A2C9M118_BIOGL</name>
<dbReference type="GO" id="GO:0004090">
    <property type="term" value="F:carbonyl reductase (NADPH) activity"/>
    <property type="evidence" value="ECO:0007669"/>
    <property type="project" value="TreeGrafter"/>
</dbReference>
<gene>
    <name evidence="4" type="primary">106063808</name>
</gene>
<dbReference type="STRING" id="6526.A0A2C9M118"/>
<sequence>MSSSKMFSVFPMMDRLAQEGKHTEGGYCGSSYFLSKIGVTVMSMIQQRELDASGAEDIVVNACCPGHVDTELSNHKGTLTIDEGAVTPVYCALLPPNVTSPRGKFIREMKIAEWKM</sequence>
<keyword evidence="2" id="KW-0521">NADP</keyword>
<accession>A0A2C9M118</accession>
<evidence type="ECO:0000313" key="4">
    <source>
        <dbReference type="EnsemblMetazoa" id="BGLB037169-PA"/>
    </source>
</evidence>
<dbReference type="VEuPathDB" id="VectorBase:BGLB037169"/>
<dbReference type="Proteomes" id="UP000076420">
    <property type="component" value="Unassembled WGS sequence"/>
</dbReference>
<dbReference type="SUPFAM" id="SSF51735">
    <property type="entry name" value="NAD(P)-binding Rossmann-fold domains"/>
    <property type="match status" value="1"/>
</dbReference>
<dbReference type="AlphaFoldDB" id="A0A2C9M118"/>
<dbReference type="PANTHER" id="PTHR43963">
    <property type="entry name" value="CARBONYL REDUCTASE 1-RELATED"/>
    <property type="match status" value="1"/>
</dbReference>
<evidence type="ECO:0000313" key="5">
    <source>
        <dbReference type="Proteomes" id="UP000076420"/>
    </source>
</evidence>
<comment type="similarity">
    <text evidence="1">Belongs to the short-chain dehydrogenases/reductases (SDR) family.</text>
</comment>